<sequence length="434" mass="49929">MSVLKRNSLVRDNLIDEKVFRTDDVTTISNSKNLFNVPCVQIKNTLYTPLQASLIYQSSKIRDFLLKQKTIDVNIKNSRGENVLVTAISSKAPSTIIKELFNKNVEISIPKDSSKTSILDYADPSWEGYSELSHMVQRKRSQNTELKKVYSKKHTELKKDEETIDVDIAQKYELIKEKTIDEQKMKSEFSSNSVENKLLIQNNRNNTESSEYNVDSSTNEVLKDAPEIPSKQESTRELIDPTERKIFNPIQNLKQIGTTQIIKEGEVNGKANSDSDINISSNSTKYIEIQRNNQSNRSMEDINEEAKINNNFRKFITRVQENIRSKEFKTKNPEEPKDYTTEMHKNSEENTEASIIVNSESLTKKNSSARGKVKSRSNIIPKSKEAENEKPHVEVDNEYLLLIDHQITESIEMSKQFFTCSFCTGFRPWKSENN</sequence>
<gene>
    <name evidence="2" type="ORF">RS030_213403</name>
</gene>
<reference evidence="2 3" key="1">
    <citation type="submission" date="2023-10" db="EMBL/GenBank/DDBJ databases">
        <title>Comparative genomics analysis reveals potential genetic determinants of host preference in Cryptosporidium xiaoi.</title>
        <authorList>
            <person name="Xiao L."/>
            <person name="Li J."/>
        </authorList>
    </citation>
    <scope>NUCLEOTIDE SEQUENCE [LARGE SCALE GENOMIC DNA]</scope>
    <source>
        <strain evidence="2 3">52996</strain>
    </source>
</reference>
<feature type="compositionally biased region" description="Basic and acidic residues" evidence="1">
    <location>
        <begin position="382"/>
        <end position="391"/>
    </location>
</feature>
<evidence type="ECO:0000256" key="1">
    <source>
        <dbReference type="SAM" id="MobiDB-lite"/>
    </source>
</evidence>
<accession>A0AAV9XX44</accession>
<organism evidence="2 3">
    <name type="scientific">Cryptosporidium xiaoi</name>
    <dbReference type="NCBI Taxonomy" id="659607"/>
    <lineage>
        <taxon>Eukaryota</taxon>
        <taxon>Sar</taxon>
        <taxon>Alveolata</taxon>
        <taxon>Apicomplexa</taxon>
        <taxon>Conoidasida</taxon>
        <taxon>Coccidia</taxon>
        <taxon>Eucoccidiorida</taxon>
        <taxon>Eimeriorina</taxon>
        <taxon>Cryptosporidiidae</taxon>
        <taxon>Cryptosporidium</taxon>
    </lineage>
</organism>
<name>A0AAV9XX44_9CRYT</name>
<dbReference type="AlphaFoldDB" id="A0AAV9XX44"/>
<proteinExistence type="predicted"/>
<dbReference type="SUPFAM" id="SSF48403">
    <property type="entry name" value="Ankyrin repeat"/>
    <property type="match status" value="1"/>
</dbReference>
<dbReference type="EMBL" id="JAWDEY010000013">
    <property type="protein sequence ID" value="KAK6589251.1"/>
    <property type="molecule type" value="Genomic_DNA"/>
</dbReference>
<comment type="caution">
    <text evidence="2">The sequence shown here is derived from an EMBL/GenBank/DDBJ whole genome shotgun (WGS) entry which is preliminary data.</text>
</comment>
<dbReference type="Gene3D" id="1.25.40.20">
    <property type="entry name" value="Ankyrin repeat-containing domain"/>
    <property type="match status" value="1"/>
</dbReference>
<evidence type="ECO:0000313" key="3">
    <source>
        <dbReference type="Proteomes" id="UP001311799"/>
    </source>
</evidence>
<dbReference type="Proteomes" id="UP001311799">
    <property type="component" value="Unassembled WGS sequence"/>
</dbReference>
<dbReference type="InterPro" id="IPR036770">
    <property type="entry name" value="Ankyrin_rpt-contain_sf"/>
</dbReference>
<protein>
    <submittedName>
        <fullName evidence="2">Uncharacterized protein</fullName>
    </submittedName>
</protein>
<evidence type="ECO:0000313" key="2">
    <source>
        <dbReference type="EMBL" id="KAK6589251.1"/>
    </source>
</evidence>
<keyword evidence="3" id="KW-1185">Reference proteome</keyword>
<feature type="region of interest" description="Disordered" evidence="1">
    <location>
        <begin position="362"/>
        <end position="391"/>
    </location>
</feature>